<sequence length="353" mass="38024">MRIRIERRGKVETMMHGMKRLGIAAVLMLAISGYLHADDCITQSAMKPVERDALATAARGLAAKVQAGDVAGLRGATVAEYAKDFGGIEYVVSSTAPKLKGGTLVVEQVYLLDGTQLTRGADGSAPDAQFFCTLNHSMAEADFLIPGLPPGSYGFAIVNVEGTASPWRLSFLVRKEQGQWQMAGFYPTPLSAAGHDGIWYWKEARAMAARKEQWNAWLYYQQAESLLRPTSFIQSTHLEKLKTEQASATPPAVSDGVSKDAPLVVKGADGAEYRFTGLGVDDSLGKDKIDIMAHLKIDQQGDVAATHKLSASAAGALLGAYPEMRKPFHGVWIVAEVAGQNPFATEFPVSEIH</sequence>
<dbReference type="EMBL" id="RSDW01000001">
    <property type="protein sequence ID" value="RSL19392.1"/>
    <property type="molecule type" value="Genomic_DNA"/>
</dbReference>
<reference evidence="1 2" key="1">
    <citation type="submission" date="2018-12" db="EMBL/GenBank/DDBJ databases">
        <title>Sequencing of bacterial isolates from soil warming experiment in Harvard Forest, Massachusetts, USA.</title>
        <authorList>
            <person name="Deangelis K."/>
        </authorList>
    </citation>
    <scope>NUCLEOTIDE SEQUENCE [LARGE SCALE GENOMIC DNA]</scope>
    <source>
        <strain evidence="1 2">EB153</strain>
    </source>
</reference>
<keyword evidence="2" id="KW-1185">Reference proteome</keyword>
<gene>
    <name evidence="1" type="ORF">EDE15_5058</name>
</gene>
<dbReference type="AlphaFoldDB" id="A0A3R9WKW5"/>
<proteinExistence type="predicted"/>
<evidence type="ECO:0000313" key="2">
    <source>
        <dbReference type="Proteomes" id="UP000269669"/>
    </source>
</evidence>
<evidence type="ECO:0000313" key="1">
    <source>
        <dbReference type="EMBL" id="RSL19392.1"/>
    </source>
</evidence>
<name>A0A3R9WKW5_9BACT</name>
<comment type="caution">
    <text evidence="1">The sequence shown here is derived from an EMBL/GenBank/DDBJ whole genome shotgun (WGS) entry which is preliminary data.</text>
</comment>
<dbReference type="Proteomes" id="UP000269669">
    <property type="component" value="Unassembled WGS sequence"/>
</dbReference>
<accession>A0A3R9WKW5</accession>
<protein>
    <submittedName>
        <fullName evidence="1">Uncharacterized protein</fullName>
    </submittedName>
</protein>
<organism evidence="1 2">
    <name type="scientific">Edaphobacter aggregans</name>
    <dbReference type="NCBI Taxonomy" id="570835"/>
    <lineage>
        <taxon>Bacteria</taxon>
        <taxon>Pseudomonadati</taxon>
        <taxon>Acidobacteriota</taxon>
        <taxon>Terriglobia</taxon>
        <taxon>Terriglobales</taxon>
        <taxon>Acidobacteriaceae</taxon>
        <taxon>Edaphobacter</taxon>
    </lineage>
</organism>